<comment type="caution">
    <text evidence="2">The sequence shown here is derived from an EMBL/GenBank/DDBJ whole genome shotgun (WGS) entry which is preliminary data.</text>
</comment>
<sequence length="83" mass="8947">MRKILAGAVLGLAVAALPLSAQAATQANQSPQLTQSTQWRGHFTTGVECRQAGQNILMTSPKAQTYTCRPFDLGGFDLYVTYD</sequence>
<protein>
    <submittedName>
        <fullName evidence="2">Uncharacterized protein</fullName>
    </submittedName>
</protein>
<evidence type="ECO:0000313" key="3">
    <source>
        <dbReference type="Proteomes" id="UP001501705"/>
    </source>
</evidence>
<gene>
    <name evidence="2" type="ORF">GCM10009804_50800</name>
</gene>
<organism evidence="2 3">
    <name type="scientific">Kribbella hippodromi</name>
    <dbReference type="NCBI Taxonomy" id="434347"/>
    <lineage>
        <taxon>Bacteria</taxon>
        <taxon>Bacillati</taxon>
        <taxon>Actinomycetota</taxon>
        <taxon>Actinomycetes</taxon>
        <taxon>Propionibacteriales</taxon>
        <taxon>Kribbellaceae</taxon>
        <taxon>Kribbella</taxon>
    </lineage>
</organism>
<name>A0ABN2DW32_9ACTN</name>
<reference evidence="2 3" key="1">
    <citation type="journal article" date="2019" name="Int. J. Syst. Evol. Microbiol.">
        <title>The Global Catalogue of Microorganisms (GCM) 10K type strain sequencing project: providing services to taxonomists for standard genome sequencing and annotation.</title>
        <authorList>
            <consortium name="The Broad Institute Genomics Platform"/>
            <consortium name="The Broad Institute Genome Sequencing Center for Infectious Disease"/>
            <person name="Wu L."/>
            <person name="Ma J."/>
        </authorList>
    </citation>
    <scope>NUCLEOTIDE SEQUENCE [LARGE SCALE GENOMIC DNA]</scope>
    <source>
        <strain evidence="2 3">JCM 15572</strain>
    </source>
</reference>
<feature type="signal peptide" evidence="1">
    <location>
        <begin position="1"/>
        <end position="23"/>
    </location>
</feature>
<evidence type="ECO:0000256" key="1">
    <source>
        <dbReference type="SAM" id="SignalP"/>
    </source>
</evidence>
<dbReference type="RefSeq" id="WP_344237003.1">
    <property type="nucleotide sequence ID" value="NZ_BAAAPH010000017.1"/>
</dbReference>
<keyword evidence="3" id="KW-1185">Reference proteome</keyword>
<dbReference type="Proteomes" id="UP001501705">
    <property type="component" value="Unassembled WGS sequence"/>
</dbReference>
<evidence type="ECO:0000313" key="2">
    <source>
        <dbReference type="EMBL" id="GAA1588529.1"/>
    </source>
</evidence>
<dbReference type="EMBL" id="BAAAPH010000017">
    <property type="protein sequence ID" value="GAA1588529.1"/>
    <property type="molecule type" value="Genomic_DNA"/>
</dbReference>
<accession>A0ABN2DW32</accession>
<keyword evidence="1" id="KW-0732">Signal</keyword>
<proteinExistence type="predicted"/>
<feature type="chain" id="PRO_5046923795" evidence="1">
    <location>
        <begin position="24"/>
        <end position="83"/>
    </location>
</feature>